<reference evidence="6" key="1">
    <citation type="journal article" date="2020" name="mSystems">
        <title>Genome- and Community-Level Interaction Insights into Carbon Utilization and Element Cycling Functions of Hydrothermarchaeota in Hydrothermal Sediment.</title>
        <authorList>
            <person name="Zhou Z."/>
            <person name="Liu Y."/>
            <person name="Xu W."/>
            <person name="Pan J."/>
            <person name="Luo Z.H."/>
            <person name="Li M."/>
        </authorList>
    </citation>
    <scope>NUCLEOTIDE SEQUENCE [LARGE SCALE GENOMIC DNA]</scope>
    <source>
        <strain evidence="6">SpSt-776</strain>
    </source>
</reference>
<comment type="subcellular location">
    <subcellularLocation>
        <location evidence="3">Cytoplasm</location>
    </subcellularLocation>
</comment>
<dbReference type="InterPro" id="IPR026591">
    <property type="entry name" value="Sirtuin_cat_small_dom_sf"/>
</dbReference>
<dbReference type="PROSITE" id="PS50305">
    <property type="entry name" value="SIRTUIN"/>
    <property type="match status" value="1"/>
</dbReference>
<dbReference type="EMBL" id="DTHB01000043">
    <property type="protein sequence ID" value="HGB14818.1"/>
    <property type="molecule type" value="Genomic_DNA"/>
</dbReference>
<dbReference type="GO" id="GO:0005737">
    <property type="term" value="C:cytoplasm"/>
    <property type="evidence" value="ECO:0007669"/>
    <property type="project" value="UniProtKB-SubCell"/>
</dbReference>
<dbReference type="Pfam" id="PF02146">
    <property type="entry name" value="SIR2"/>
    <property type="match status" value="1"/>
</dbReference>
<dbReference type="Gene3D" id="3.30.1600.10">
    <property type="entry name" value="SIR2/SIRT2 'Small Domain"/>
    <property type="match status" value="1"/>
</dbReference>
<comment type="domain">
    <text evidence="3">2 residues (Tyr-73 and Arg-76) present in a large hydrophobic pocket are probably involved in substrate specificity. They are important for desuccinylation activity, but dispensable for deacetylation activity.</text>
</comment>
<accession>A0A7C3SL77</accession>
<feature type="binding site" evidence="3">
    <location>
        <position position="73"/>
    </location>
    <ligand>
        <name>substrate</name>
    </ligand>
</feature>
<dbReference type="GO" id="GO:0036054">
    <property type="term" value="F:protein-malonyllysine demalonylase activity"/>
    <property type="evidence" value="ECO:0007669"/>
    <property type="project" value="InterPro"/>
</dbReference>
<dbReference type="NCBIfam" id="NF001753">
    <property type="entry name" value="PRK00481.1-3"/>
    <property type="match status" value="1"/>
</dbReference>
<comment type="function">
    <text evidence="3">NAD-dependent lysine deacetylase and desuccinylase that specifically removes acetyl and succinyl groups on target proteins. Modulates the activities of several proteins which are inactive in their acylated form.</text>
</comment>
<feature type="domain" description="Deacetylase sirtuin-type" evidence="5">
    <location>
        <begin position="4"/>
        <end position="251"/>
    </location>
</feature>
<evidence type="ECO:0000256" key="2">
    <source>
        <dbReference type="ARBA" id="ARBA00023027"/>
    </source>
</evidence>
<feature type="binding site" evidence="3 4">
    <location>
        <position position="156"/>
    </location>
    <ligand>
        <name>Zn(2+)</name>
        <dbReference type="ChEBI" id="CHEBI:29105"/>
    </ligand>
</feature>
<feature type="binding site" evidence="3 4">
    <location>
        <position position="153"/>
    </location>
    <ligand>
        <name>Zn(2+)</name>
        <dbReference type="ChEBI" id="CHEBI:29105"/>
    </ligand>
</feature>
<dbReference type="InterPro" id="IPR027546">
    <property type="entry name" value="Sirtuin_class_III"/>
</dbReference>
<organism evidence="6">
    <name type="scientific">Desulfobacca acetoxidans</name>
    <dbReference type="NCBI Taxonomy" id="60893"/>
    <lineage>
        <taxon>Bacteria</taxon>
        <taxon>Pseudomonadati</taxon>
        <taxon>Thermodesulfobacteriota</taxon>
        <taxon>Desulfobaccia</taxon>
        <taxon>Desulfobaccales</taxon>
        <taxon>Desulfobaccaceae</taxon>
        <taxon>Desulfobacca</taxon>
    </lineage>
</organism>
<feature type="binding site" evidence="3">
    <location>
        <begin position="219"/>
        <end position="221"/>
    </location>
    <ligand>
        <name>NAD(+)</name>
        <dbReference type="ChEBI" id="CHEBI:57540"/>
    </ligand>
</feature>
<feature type="active site" description="Proton acceptor" evidence="3 4">
    <location>
        <position position="125"/>
    </location>
</feature>
<comment type="cofactor">
    <cofactor evidence="3">
        <name>Zn(2+)</name>
        <dbReference type="ChEBI" id="CHEBI:29105"/>
    </cofactor>
    <text evidence="3">Binds 1 zinc ion per subunit.</text>
</comment>
<protein>
    <recommendedName>
        <fullName evidence="3">NAD-dependent protein deacylase</fullName>
        <ecNumber evidence="3">2.3.1.286</ecNumber>
    </recommendedName>
    <alternativeName>
        <fullName evidence="3">Regulatory protein SIR2 homolog</fullName>
    </alternativeName>
</protein>
<feature type="binding site" evidence="3">
    <location>
        <position position="237"/>
    </location>
    <ligand>
        <name>NAD(+)</name>
        <dbReference type="ChEBI" id="CHEBI:57540"/>
    </ligand>
</feature>
<dbReference type="PANTHER" id="PTHR11085">
    <property type="entry name" value="NAD-DEPENDENT PROTEIN DEACYLASE SIRTUIN-5, MITOCHONDRIAL-RELATED"/>
    <property type="match status" value="1"/>
</dbReference>
<keyword evidence="1" id="KW-0808">Transferase</keyword>
<evidence type="ECO:0000256" key="3">
    <source>
        <dbReference type="HAMAP-Rule" id="MF_01121"/>
    </source>
</evidence>
<comment type="similarity">
    <text evidence="3">Belongs to the sirtuin family. Class III subfamily.</text>
</comment>
<dbReference type="GO" id="GO:0070403">
    <property type="term" value="F:NAD+ binding"/>
    <property type="evidence" value="ECO:0007669"/>
    <property type="project" value="UniProtKB-UniRule"/>
</dbReference>
<evidence type="ECO:0000256" key="1">
    <source>
        <dbReference type="ARBA" id="ARBA00022679"/>
    </source>
</evidence>
<dbReference type="Gene3D" id="3.40.50.1220">
    <property type="entry name" value="TPP-binding domain"/>
    <property type="match status" value="1"/>
</dbReference>
<dbReference type="GO" id="GO:0036055">
    <property type="term" value="F:protein-succinyllysine desuccinylase activity"/>
    <property type="evidence" value="ECO:0007669"/>
    <property type="project" value="UniProtKB-UniRule"/>
</dbReference>
<keyword evidence="3 4" id="KW-0479">Metal-binding</keyword>
<comment type="caution">
    <text evidence="3">Lacks conserved residue(s) required for the propagation of feature annotation.</text>
</comment>
<evidence type="ECO:0000256" key="4">
    <source>
        <dbReference type="PROSITE-ProRule" id="PRU00236"/>
    </source>
</evidence>
<dbReference type="SUPFAM" id="SSF52467">
    <property type="entry name" value="DHS-like NAD/FAD-binding domain"/>
    <property type="match status" value="1"/>
</dbReference>
<dbReference type="HAMAP" id="MF_01121">
    <property type="entry name" value="Sirtuin_ClassIII"/>
    <property type="match status" value="1"/>
</dbReference>
<feature type="binding site" evidence="3">
    <location>
        <begin position="107"/>
        <end position="110"/>
    </location>
    <ligand>
        <name>NAD(+)</name>
        <dbReference type="ChEBI" id="CHEBI:57540"/>
    </ligand>
</feature>
<proteinExistence type="inferred from homology"/>
<dbReference type="PANTHER" id="PTHR11085:SF4">
    <property type="entry name" value="NAD-DEPENDENT PROTEIN DEACYLASE"/>
    <property type="match status" value="1"/>
</dbReference>
<feature type="binding site" evidence="3 4">
    <location>
        <position position="136"/>
    </location>
    <ligand>
        <name>Zn(2+)</name>
        <dbReference type="ChEBI" id="CHEBI:29105"/>
    </ligand>
</feature>
<dbReference type="AlphaFoldDB" id="A0A7C3SL77"/>
<feature type="binding site" evidence="3">
    <location>
        <position position="76"/>
    </location>
    <ligand>
        <name>substrate</name>
    </ligand>
</feature>
<comment type="catalytic activity">
    <reaction evidence="3">
        <text>N(6)-acetyl-L-lysyl-[protein] + NAD(+) + H2O = 2''-O-acetyl-ADP-D-ribose + nicotinamide + L-lysyl-[protein]</text>
        <dbReference type="Rhea" id="RHEA:43636"/>
        <dbReference type="Rhea" id="RHEA-COMP:9752"/>
        <dbReference type="Rhea" id="RHEA-COMP:10731"/>
        <dbReference type="ChEBI" id="CHEBI:15377"/>
        <dbReference type="ChEBI" id="CHEBI:17154"/>
        <dbReference type="ChEBI" id="CHEBI:29969"/>
        <dbReference type="ChEBI" id="CHEBI:57540"/>
        <dbReference type="ChEBI" id="CHEBI:61930"/>
        <dbReference type="ChEBI" id="CHEBI:83767"/>
        <dbReference type="EC" id="2.3.1.286"/>
    </reaction>
</comment>
<dbReference type="InterPro" id="IPR050134">
    <property type="entry name" value="NAD-dep_sirtuin_deacylases"/>
</dbReference>
<keyword evidence="3" id="KW-0963">Cytoplasm</keyword>
<feature type="binding site" evidence="3 4">
    <location>
        <position position="133"/>
    </location>
    <ligand>
        <name>Zn(2+)</name>
        <dbReference type="ChEBI" id="CHEBI:29105"/>
    </ligand>
</feature>
<keyword evidence="3 4" id="KW-0862">Zinc</keyword>
<dbReference type="InterPro" id="IPR029035">
    <property type="entry name" value="DHS-like_NAD/FAD-binding_dom"/>
</dbReference>
<dbReference type="GO" id="GO:0008270">
    <property type="term" value="F:zinc ion binding"/>
    <property type="evidence" value="ECO:0007669"/>
    <property type="project" value="UniProtKB-UniRule"/>
</dbReference>
<name>A0A7C3SL77_9BACT</name>
<evidence type="ECO:0000259" key="5">
    <source>
        <dbReference type="PROSITE" id="PS50305"/>
    </source>
</evidence>
<keyword evidence="2 3" id="KW-0520">NAD</keyword>
<comment type="catalytic activity">
    <reaction evidence="3">
        <text>N(6)-succinyl-L-lysyl-[protein] + NAD(+) + H2O = 2''-O-succinyl-ADP-D-ribose + nicotinamide + L-lysyl-[protein]</text>
        <dbReference type="Rhea" id="RHEA:47668"/>
        <dbReference type="Rhea" id="RHEA-COMP:9752"/>
        <dbReference type="Rhea" id="RHEA-COMP:11877"/>
        <dbReference type="ChEBI" id="CHEBI:15377"/>
        <dbReference type="ChEBI" id="CHEBI:17154"/>
        <dbReference type="ChEBI" id="CHEBI:29969"/>
        <dbReference type="ChEBI" id="CHEBI:57540"/>
        <dbReference type="ChEBI" id="CHEBI:87830"/>
        <dbReference type="ChEBI" id="CHEBI:87832"/>
    </reaction>
</comment>
<dbReference type="CDD" id="cd01412">
    <property type="entry name" value="SIRT5_Af1_CobB"/>
    <property type="match status" value="1"/>
</dbReference>
<evidence type="ECO:0000313" key="6">
    <source>
        <dbReference type="EMBL" id="HGB14818.1"/>
    </source>
</evidence>
<dbReference type="InterPro" id="IPR003000">
    <property type="entry name" value="Sirtuin"/>
</dbReference>
<dbReference type="InterPro" id="IPR026590">
    <property type="entry name" value="Ssirtuin_cat_dom"/>
</dbReference>
<gene>
    <name evidence="3" type="primary">cobB</name>
    <name evidence="6" type="ORF">ENV62_06240</name>
</gene>
<comment type="caution">
    <text evidence="6">The sequence shown here is derived from an EMBL/GenBank/DDBJ whole genome shotgun (WGS) entry which is preliminary data.</text>
</comment>
<dbReference type="EC" id="2.3.1.286" evidence="3"/>
<feature type="binding site" evidence="3">
    <location>
        <begin position="193"/>
        <end position="195"/>
    </location>
    <ligand>
        <name>NAD(+)</name>
        <dbReference type="ChEBI" id="CHEBI:57540"/>
    </ligand>
</feature>
<dbReference type="GO" id="GO:0017136">
    <property type="term" value="F:histone deacetylase activity, NAD-dependent"/>
    <property type="evidence" value="ECO:0007669"/>
    <property type="project" value="TreeGrafter"/>
</dbReference>
<sequence>MTKKEDQKNALESLVHWLRRTPRVVVLTGAGVSQESGIPTFRGPGGWWRNFRPEELATPRAFAKDPRLVWEWYDWRRSLIRRAEPNVGHRALVELEKALPQFTLITQNVDGLHRRAGSRQVLEIHGSIWEVRCPGCGKVEEDHRVPIPIPPYCDACGGLLRPNVVWFGEDLDPRVLDAARQALVQAQVMLVIGTSAVVQPAASFALWAQAAGAKLAEINPAPTPLTQHCDLVLTGKSGEILPLLVRRFKGLGL</sequence>